<dbReference type="EMBL" id="JBAWSX010000004">
    <property type="protein sequence ID" value="MEI4801514.1"/>
    <property type="molecule type" value="Genomic_DNA"/>
</dbReference>
<keyword evidence="4" id="KW-0472">Membrane</keyword>
<dbReference type="SUPFAM" id="SSF51445">
    <property type="entry name" value="(Trans)glycosidases"/>
    <property type="match status" value="1"/>
</dbReference>
<feature type="domain" description="Glycosyl hydrolase family 13 catalytic" evidence="5">
    <location>
        <begin position="40"/>
        <end position="322"/>
    </location>
</feature>
<dbReference type="Pfam" id="PF00128">
    <property type="entry name" value="Alpha-amylase"/>
    <property type="match status" value="1"/>
</dbReference>
<dbReference type="RefSeq" id="WP_336472196.1">
    <property type="nucleotide sequence ID" value="NZ_JBAWSX010000004.1"/>
</dbReference>
<evidence type="ECO:0000256" key="3">
    <source>
        <dbReference type="ARBA" id="ARBA00022729"/>
    </source>
</evidence>
<evidence type="ECO:0000259" key="5">
    <source>
        <dbReference type="SMART" id="SM00642"/>
    </source>
</evidence>
<dbReference type="Proteomes" id="UP001372526">
    <property type="component" value="Unassembled WGS sequence"/>
</dbReference>
<evidence type="ECO:0000256" key="1">
    <source>
        <dbReference type="ARBA" id="ARBA00001913"/>
    </source>
</evidence>
<dbReference type="InterPro" id="IPR013780">
    <property type="entry name" value="Glyco_hydro_b"/>
</dbReference>
<dbReference type="InterPro" id="IPR006047">
    <property type="entry name" value="GH13_cat_dom"/>
</dbReference>
<gene>
    <name evidence="6" type="ORF">WAZ07_09265</name>
</gene>
<name>A0ABU8FHW2_9BACI</name>
<keyword evidence="4" id="KW-1133">Transmembrane helix</keyword>
<dbReference type="Pfam" id="PF22026">
    <property type="entry name" value="Alpha-amylase_C_2"/>
    <property type="match status" value="1"/>
</dbReference>
<dbReference type="Gene3D" id="2.60.40.1180">
    <property type="entry name" value="Golgi alpha-mannosidase II"/>
    <property type="match status" value="1"/>
</dbReference>
<keyword evidence="4" id="KW-0812">Transmembrane</keyword>
<keyword evidence="6" id="KW-0378">Hydrolase</keyword>
<organism evidence="6 7">
    <name type="scientific">Bacillus bruguierae</name>
    <dbReference type="NCBI Taxonomy" id="3127667"/>
    <lineage>
        <taxon>Bacteria</taxon>
        <taxon>Bacillati</taxon>
        <taxon>Bacillota</taxon>
        <taxon>Bacilli</taxon>
        <taxon>Bacillales</taxon>
        <taxon>Bacillaceae</taxon>
        <taxon>Bacillus</taxon>
    </lineage>
</organism>
<keyword evidence="3" id="KW-0732">Signal</keyword>
<comment type="caution">
    <text evidence="6">The sequence shown here is derived from an EMBL/GenBank/DDBJ whole genome shotgun (WGS) entry which is preliminary data.</text>
</comment>
<protein>
    <submittedName>
        <fullName evidence="6">Alpha-amylase family glycosyl hydrolase</fullName>
    </submittedName>
</protein>
<dbReference type="InterPro" id="IPR017853">
    <property type="entry name" value="GH"/>
</dbReference>
<dbReference type="PANTHER" id="PTHR10357">
    <property type="entry name" value="ALPHA-AMYLASE FAMILY MEMBER"/>
    <property type="match status" value="1"/>
</dbReference>
<dbReference type="InterPro" id="IPR054174">
    <property type="entry name" value="Alpha-amylase-like_C"/>
</dbReference>
<evidence type="ECO:0000256" key="2">
    <source>
        <dbReference type="ARBA" id="ARBA00022723"/>
    </source>
</evidence>
<accession>A0ABU8FHW2</accession>
<dbReference type="GO" id="GO:0016787">
    <property type="term" value="F:hydrolase activity"/>
    <property type="evidence" value="ECO:0007669"/>
    <property type="project" value="UniProtKB-KW"/>
</dbReference>
<reference evidence="6 7" key="1">
    <citation type="submission" date="2024-01" db="EMBL/GenBank/DDBJ databases">
        <title>Seven novel Bacillus-like species.</title>
        <authorList>
            <person name="Liu G."/>
        </authorList>
    </citation>
    <scope>NUCLEOTIDE SEQUENCE [LARGE SCALE GENOMIC DNA]</scope>
    <source>
        <strain evidence="6 7">FJAT-51639</strain>
    </source>
</reference>
<keyword evidence="7" id="KW-1185">Reference proteome</keyword>
<dbReference type="PANTHER" id="PTHR10357:SF215">
    <property type="entry name" value="ALPHA-AMYLASE 1"/>
    <property type="match status" value="1"/>
</dbReference>
<dbReference type="SMART" id="SM00642">
    <property type="entry name" value="Aamy"/>
    <property type="match status" value="1"/>
</dbReference>
<evidence type="ECO:0000313" key="7">
    <source>
        <dbReference type="Proteomes" id="UP001372526"/>
    </source>
</evidence>
<dbReference type="SUPFAM" id="SSF51011">
    <property type="entry name" value="Glycosyl hydrolase domain"/>
    <property type="match status" value="1"/>
</dbReference>
<sequence length="447" mass="51350">MKRELGKYFLCFICLLFVFQLSIPVSAKETRQWQDEIVYSIMIDRFNNGDSRNDKEIDTNHLDAYQGGDIQGIIKRLDYIKEMGFTAVLLSPPTASSSYDGYHPTDITKMNEHFGQVKDMQQLVQEAHRRDMKVMFEFVVDNENKTSTIEYAKHWIKETDIDGYHLIHNENIPKSVLNEVIASMQSVKQDFFVIADTQIEGAKGVLNQAYQERMTDVFAKPNVSVKPLYDVTKSSGDTLEGTFVDNSQTERFVRKAKENKYFPPARLKLALAYLYTSPGIPFVYYGTEIALDGGEVPDNRRLMDFKADEKFLQYTGKLGELRKTLPSLRYGTFELLYDKDGMSVIKRKYKDETTLIAINNTTETKKVELVANEFGKDHELRGLLEDDRVREENGKYYIVLKRETANVYALAGKSGWNWSFIAALVGVNVLFIIFLVLVKKRKGAESY</sequence>
<feature type="transmembrane region" description="Helical" evidence="4">
    <location>
        <begin position="416"/>
        <end position="438"/>
    </location>
</feature>
<comment type="cofactor">
    <cofactor evidence="1">
        <name>Ca(2+)</name>
        <dbReference type="ChEBI" id="CHEBI:29108"/>
    </cofactor>
</comment>
<evidence type="ECO:0000256" key="4">
    <source>
        <dbReference type="SAM" id="Phobius"/>
    </source>
</evidence>
<keyword evidence="2" id="KW-0479">Metal-binding</keyword>
<proteinExistence type="predicted"/>
<dbReference type="Gene3D" id="3.20.20.80">
    <property type="entry name" value="Glycosidases"/>
    <property type="match status" value="2"/>
</dbReference>
<evidence type="ECO:0000313" key="6">
    <source>
        <dbReference type="EMBL" id="MEI4801514.1"/>
    </source>
</evidence>